<dbReference type="Proteomes" id="UP001597463">
    <property type="component" value="Unassembled WGS sequence"/>
</dbReference>
<keyword evidence="2" id="KW-1185">Reference proteome</keyword>
<gene>
    <name evidence="1" type="ORF">ACFSW6_15035</name>
</gene>
<evidence type="ECO:0000313" key="1">
    <source>
        <dbReference type="EMBL" id="MFD2755409.1"/>
    </source>
</evidence>
<sequence length="44" mass="5069">MSTVLVKAGALHRFWPDHFAPPEICMKQAQPRQVPEVVERESHD</sequence>
<evidence type="ECO:0000313" key="2">
    <source>
        <dbReference type="Proteomes" id="UP001597463"/>
    </source>
</evidence>
<name>A0ABW5UR42_9BURK</name>
<comment type="caution">
    <text evidence="1">The sequence shown here is derived from an EMBL/GenBank/DDBJ whole genome shotgun (WGS) entry which is preliminary data.</text>
</comment>
<dbReference type="RefSeq" id="WP_281178790.1">
    <property type="nucleotide sequence ID" value="NZ_BCNT01000018.1"/>
</dbReference>
<protein>
    <submittedName>
        <fullName evidence="1">Uncharacterized protein</fullName>
    </submittedName>
</protein>
<proteinExistence type="predicted"/>
<reference evidence="2" key="1">
    <citation type="journal article" date="2019" name="Int. J. Syst. Evol. Microbiol.">
        <title>The Global Catalogue of Microorganisms (GCM) 10K type strain sequencing project: providing services to taxonomists for standard genome sequencing and annotation.</title>
        <authorList>
            <consortium name="The Broad Institute Genomics Platform"/>
            <consortium name="The Broad Institute Genome Sequencing Center for Infectious Disease"/>
            <person name="Wu L."/>
            <person name="Ma J."/>
        </authorList>
    </citation>
    <scope>NUCLEOTIDE SEQUENCE [LARGE SCALE GENOMIC DNA]</scope>
    <source>
        <strain evidence="2">TISTR 1906</strain>
    </source>
</reference>
<dbReference type="EMBL" id="JBHUMV010000007">
    <property type="protein sequence ID" value="MFD2755409.1"/>
    <property type="molecule type" value="Genomic_DNA"/>
</dbReference>
<organism evidence="1 2">
    <name type="scientific">Comamonas terrae</name>
    <dbReference type="NCBI Taxonomy" id="673548"/>
    <lineage>
        <taxon>Bacteria</taxon>
        <taxon>Pseudomonadati</taxon>
        <taxon>Pseudomonadota</taxon>
        <taxon>Betaproteobacteria</taxon>
        <taxon>Burkholderiales</taxon>
        <taxon>Comamonadaceae</taxon>
        <taxon>Comamonas</taxon>
    </lineage>
</organism>
<accession>A0ABW5UR42</accession>